<dbReference type="Proteomes" id="UP000515158">
    <property type="component" value="Unplaced"/>
</dbReference>
<accession>A0A6P8ZKB5</accession>
<dbReference type="Gene3D" id="3.30.110.10">
    <property type="entry name" value="Translation initiation factor 3 (IF-3), C-terminal domain"/>
    <property type="match status" value="1"/>
</dbReference>
<dbReference type="GO" id="GO:0006413">
    <property type="term" value="P:translational initiation"/>
    <property type="evidence" value="ECO:0007669"/>
    <property type="project" value="InterPro"/>
</dbReference>
<evidence type="ECO:0000313" key="2">
    <source>
        <dbReference type="RefSeq" id="XP_034236814.1"/>
    </source>
</evidence>
<dbReference type="RefSeq" id="XP_034236814.1">
    <property type="nucleotide sequence ID" value="XM_034380923.1"/>
</dbReference>
<proteinExistence type="predicted"/>
<name>A0A6P8ZKB5_THRPL</name>
<dbReference type="OrthoDB" id="21573at2759"/>
<reference evidence="2" key="1">
    <citation type="submission" date="2025-08" db="UniProtKB">
        <authorList>
            <consortium name="RefSeq"/>
        </authorList>
    </citation>
    <scope>IDENTIFICATION</scope>
    <source>
        <tissue evidence="2">Total insect</tissue>
    </source>
</reference>
<keyword evidence="1" id="KW-1185">Reference proteome</keyword>
<dbReference type="SUPFAM" id="SSF55200">
    <property type="entry name" value="Translation initiation factor IF3, C-terminal domain"/>
    <property type="match status" value="1"/>
</dbReference>
<protein>
    <submittedName>
        <fullName evidence="2">Translation initiation factor IF-3, mitochondrial-like</fullName>
    </submittedName>
</protein>
<evidence type="ECO:0000313" key="1">
    <source>
        <dbReference type="Proteomes" id="UP000515158"/>
    </source>
</evidence>
<dbReference type="KEGG" id="tpal:117642608"/>
<sequence>MAFLVNRCASRLSRILQPRSCASFMSTEREPVPEKKKKKPPEVRVNLIENKNLTVMSLESANKLANHKGVQLALVEEPAHWMLVGNRQAYELLSPGSKVASKKEDDMKALGFKGLKKAIFSTNIQDNDVQTKLKQISKWVSAGYVVDIALDKSEKSEDIRAKLEEAIKDTAKLPGSVKRNSNTLLRVQYQPIETVKSKKDVKKETSQ</sequence>
<dbReference type="AlphaFoldDB" id="A0A6P8ZKB5"/>
<dbReference type="InParanoid" id="A0A6P8ZKB5"/>
<organism evidence="2">
    <name type="scientific">Thrips palmi</name>
    <name type="common">Melon thrips</name>
    <dbReference type="NCBI Taxonomy" id="161013"/>
    <lineage>
        <taxon>Eukaryota</taxon>
        <taxon>Metazoa</taxon>
        <taxon>Ecdysozoa</taxon>
        <taxon>Arthropoda</taxon>
        <taxon>Hexapoda</taxon>
        <taxon>Insecta</taxon>
        <taxon>Pterygota</taxon>
        <taxon>Neoptera</taxon>
        <taxon>Paraneoptera</taxon>
        <taxon>Thysanoptera</taxon>
        <taxon>Terebrantia</taxon>
        <taxon>Thripoidea</taxon>
        <taxon>Thripidae</taxon>
        <taxon>Thrips</taxon>
    </lineage>
</organism>
<dbReference type="InterPro" id="IPR036788">
    <property type="entry name" value="T_IF-3_C_sf"/>
</dbReference>
<gene>
    <name evidence="2" type="primary">LOC117642608</name>
</gene>
<dbReference type="GeneID" id="117642608"/>